<name>A0A250XI29_9CHLO</name>
<evidence type="ECO:0000259" key="1">
    <source>
        <dbReference type="Pfam" id="PF12706"/>
    </source>
</evidence>
<protein>
    <recommendedName>
        <fullName evidence="1">Metallo-beta-lactamase domain-containing protein</fullName>
    </recommendedName>
</protein>
<dbReference type="Proteomes" id="UP000232323">
    <property type="component" value="Unassembled WGS sequence"/>
</dbReference>
<evidence type="ECO:0000313" key="3">
    <source>
        <dbReference type="Proteomes" id="UP000232323"/>
    </source>
</evidence>
<dbReference type="InterPro" id="IPR001279">
    <property type="entry name" value="Metallo-B-lactamas"/>
</dbReference>
<proteinExistence type="predicted"/>
<organism evidence="2 3">
    <name type="scientific">Chlamydomonas eustigma</name>
    <dbReference type="NCBI Taxonomy" id="1157962"/>
    <lineage>
        <taxon>Eukaryota</taxon>
        <taxon>Viridiplantae</taxon>
        <taxon>Chlorophyta</taxon>
        <taxon>core chlorophytes</taxon>
        <taxon>Chlorophyceae</taxon>
        <taxon>CS clade</taxon>
        <taxon>Chlamydomonadales</taxon>
        <taxon>Chlamydomonadaceae</taxon>
        <taxon>Chlamydomonas</taxon>
    </lineage>
</organism>
<dbReference type="Gene3D" id="3.60.15.10">
    <property type="entry name" value="Ribonuclease Z/Hydroxyacylglutathione hydrolase-like"/>
    <property type="match status" value="1"/>
</dbReference>
<evidence type="ECO:0000313" key="2">
    <source>
        <dbReference type="EMBL" id="GAX82745.1"/>
    </source>
</evidence>
<gene>
    <name evidence="2" type="ORF">CEUSTIGMA_g10171.t1</name>
</gene>
<reference evidence="2 3" key="1">
    <citation type="submission" date="2017-08" db="EMBL/GenBank/DDBJ databases">
        <title>Acidophilic green algal genome provides insights into adaptation to an acidic environment.</title>
        <authorList>
            <person name="Hirooka S."/>
            <person name="Hirose Y."/>
            <person name="Kanesaki Y."/>
            <person name="Higuchi S."/>
            <person name="Fujiwara T."/>
            <person name="Onuma R."/>
            <person name="Era A."/>
            <person name="Ohbayashi R."/>
            <person name="Uzuka A."/>
            <person name="Nozaki H."/>
            <person name="Yoshikawa H."/>
            <person name="Miyagishima S.Y."/>
        </authorList>
    </citation>
    <scope>NUCLEOTIDE SEQUENCE [LARGE SCALE GENOMIC DNA]</scope>
    <source>
        <strain evidence="2 3">NIES-2499</strain>
    </source>
</reference>
<accession>A0A250XI29</accession>
<dbReference type="OrthoDB" id="9971335at2759"/>
<feature type="domain" description="Metallo-beta-lactamase" evidence="1">
    <location>
        <begin position="63"/>
        <end position="251"/>
    </location>
</feature>
<dbReference type="AlphaFoldDB" id="A0A250XI29"/>
<dbReference type="Pfam" id="PF12706">
    <property type="entry name" value="Lactamase_B_2"/>
    <property type="match status" value="1"/>
</dbReference>
<dbReference type="PANTHER" id="PTHR42663:SF6">
    <property type="entry name" value="HYDROLASE C777.06C-RELATED"/>
    <property type="match status" value="1"/>
</dbReference>
<sequence length="291" mass="32565">MGQSCIAESKMEALILGVAQDGGVPHLGCECHNCSDAVHTGLHKCAVSMSLINSANATPEAWLIDCGPDIKQQWRLLKQHCPKAGVQGVFLTHLHMGHYIGLYQFGKEAMQSRGLKIFCTPRTAEYLNLNQPWKYCIAQGYFQIMIVAPGVQVQLGHGLSVTPVEVPHRQEFSDTVAYSITGCSGKKLFWCPDIDSWEEWDLDVREVVESHDMSFLDATFYSPEELKRRDMGDIPHPLIPHTMHKLQGLGSKVRLIHMNHTNPVWDPRSIQSQELEKQGFQTGVQGSVFTL</sequence>
<dbReference type="SUPFAM" id="SSF56281">
    <property type="entry name" value="Metallo-hydrolase/oxidoreductase"/>
    <property type="match status" value="1"/>
</dbReference>
<dbReference type="EMBL" id="BEGY01000085">
    <property type="protein sequence ID" value="GAX82745.1"/>
    <property type="molecule type" value="Genomic_DNA"/>
</dbReference>
<dbReference type="PANTHER" id="PTHR42663">
    <property type="entry name" value="HYDROLASE C777.06C-RELATED-RELATED"/>
    <property type="match status" value="1"/>
</dbReference>
<dbReference type="InterPro" id="IPR036866">
    <property type="entry name" value="RibonucZ/Hydroxyglut_hydro"/>
</dbReference>
<keyword evidence="3" id="KW-1185">Reference proteome</keyword>
<comment type="caution">
    <text evidence="2">The sequence shown here is derived from an EMBL/GenBank/DDBJ whole genome shotgun (WGS) entry which is preliminary data.</text>
</comment>